<evidence type="ECO:0000256" key="13">
    <source>
        <dbReference type="RuleBase" id="RU361156"/>
    </source>
</evidence>
<evidence type="ECO:0000256" key="9">
    <source>
        <dbReference type="ARBA" id="ARBA00023157"/>
    </source>
</evidence>
<keyword evidence="3" id="KW-0926">Vacuole</keyword>
<dbReference type="FunFam" id="1.10.287.410:FF:000001">
    <property type="entry name" value="Carboxypeptidase Y"/>
    <property type="match status" value="1"/>
</dbReference>
<comment type="subcellular location">
    <subcellularLocation>
        <location evidence="1">Vacuole</location>
    </subcellularLocation>
</comment>
<sequence>MRFDIFALMLGAASSALASDFASWPNSEPVGREPKQNFRKPDDSWDHVVKGADVQTQRSGKLANYNLRANSVDPFSLGVDKVKQCSGYLDDTQSDKHLFYWFFESRNDPANDPVVLWLNGGPGCSSLTGLFLELGPAKIDENLQVVQNPYSWNSNASVIFLDQPVNVGFSYSNQQVNNTVAAGKDVYALLTLFFHQFPEYAKQPFHIAGESYAGHYIPIFSQEILSHSDRNINLKSAMIGNGLTDPLTQYQYYRPMACGGGGYPAVLDQSSCRSMDNALPQCESMIKSCYDSGDADTCSSATSTCNSAMLGPYEQTGKNVYDVRKNCVGGNLCYNALNYISDWLNKKDVIQALGVEVNGFESCNYAINRDFVSAGDWMKPIHLTVPKLLERIPVLIYAGDADFICNWLGNQAWTNALNWPGHDAFNSATPQPLRAANGSQYGNVKSARNFTFMQIFGAGHMTPMDQPEGALDFLNRWLAGEWISN</sequence>
<keyword evidence="16" id="KW-1185">Reference proteome</keyword>
<evidence type="ECO:0000256" key="1">
    <source>
        <dbReference type="ARBA" id="ARBA00004116"/>
    </source>
</evidence>
<evidence type="ECO:0000256" key="8">
    <source>
        <dbReference type="ARBA" id="ARBA00023145"/>
    </source>
</evidence>
<evidence type="ECO:0000256" key="2">
    <source>
        <dbReference type="ARBA" id="ARBA00009431"/>
    </source>
</evidence>
<protein>
    <recommendedName>
        <fullName evidence="13">Carboxypeptidase</fullName>
        <ecNumber evidence="13">3.4.16.-</ecNumber>
    </recommendedName>
</protein>
<dbReference type="Gene3D" id="3.40.50.1820">
    <property type="entry name" value="alpha/beta hydrolase"/>
    <property type="match status" value="1"/>
</dbReference>
<dbReference type="PRINTS" id="PR00724">
    <property type="entry name" value="CRBOXYPTASEC"/>
</dbReference>
<keyword evidence="7 13" id="KW-0378">Hydrolase</keyword>
<evidence type="ECO:0000256" key="4">
    <source>
        <dbReference type="ARBA" id="ARBA00022645"/>
    </source>
</evidence>
<dbReference type="PROSITE" id="PS00131">
    <property type="entry name" value="CARBOXYPEPT_SER_SER"/>
    <property type="match status" value="1"/>
</dbReference>
<accession>A0A0L0NC32</accession>
<feature type="chain" id="PRO_5006517205" description="Carboxypeptidase" evidence="13">
    <location>
        <begin position="19"/>
        <end position="485"/>
    </location>
</feature>
<dbReference type="Gene3D" id="1.10.287.410">
    <property type="match status" value="1"/>
</dbReference>
<evidence type="ECO:0000256" key="11">
    <source>
        <dbReference type="ARBA" id="ARBA00025622"/>
    </source>
</evidence>
<evidence type="ECO:0000313" key="16">
    <source>
        <dbReference type="Proteomes" id="UP000036947"/>
    </source>
</evidence>
<evidence type="ECO:0000313" key="15">
    <source>
        <dbReference type="EMBL" id="KND91633.1"/>
    </source>
</evidence>
<dbReference type="InterPro" id="IPR029058">
    <property type="entry name" value="AB_hydrolase_fold"/>
</dbReference>
<reference evidence="15 16" key="1">
    <citation type="journal article" date="2015" name="BMC Genomics">
        <title>The genome of the truffle-parasite Tolypocladium ophioglossoides and the evolution of antifungal peptaibiotics.</title>
        <authorList>
            <person name="Quandt C.A."/>
            <person name="Bushley K.E."/>
            <person name="Spatafora J.W."/>
        </authorList>
    </citation>
    <scope>NUCLEOTIDE SEQUENCE [LARGE SCALE GENOMIC DNA]</scope>
    <source>
        <strain evidence="15 16">CBS 100239</strain>
    </source>
</reference>
<dbReference type="Proteomes" id="UP000036947">
    <property type="component" value="Unassembled WGS sequence"/>
</dbReference>
<dbReference type="OrthoDB" id="443318at2759"/>
<keyword evidence="4 13" id="KW-0121">Carboxypeptidase</keyword>
<evidence type="ECO:0000256" key="10">
    <source>
        <dbReference type="ARBA" id="ARBA00023180"/>
    </source>
</evidence>
<comment type="function">
    <text evidence="11">Vacuolar carboxypeptidase involved in degradation of small peptides. Digests preferentially peptides containing an aliphatic or hydrophobic residue in P1' position, as well as methionine, leucine or phenylalanine in P1 position of ester substrate.</text>
</comment>
<dbReference type="GO" id="GO:0000328">
    <property type="term" value="C:fungal-type vacuole lumen"/>
    <property type="evidence" value="ECO:0007669"/>
    <property type="project" value="UniProtKB-ARBA"/>
</dbReference>
<dbReference type="SUPFAM" id="SSF53474">
    <property type="entry name" value="alpha/beta-Hydrolases"/>
    <property type="match status" value="1"/>
</dbReference>
<evidence type="ECO:0000256" key="6">
    <source>
        <dbReference type="ARBA" id="ARBA00022729"/>
    </source>
</evidence>
<feature type="compositionally biased region" description="Basic and acidic residues" evidence="14">
    <location>
        <begin position="30"/>
        <end position="44"/>
    </location>
</feature>
<organism evidence="15 16">
    <name type="scientific">Tolypocladium ophioglossoides (strain CBS 100239)</name>
    <name type="common">Snaketongue truffleclub</name>
    <name type="synonym">Elaphocordyceps ophioglossoides</name>
    <dbReference type="NCBI Taxonomy" id="1163406"/>
    <lineage>
        <taxon>Eukaryota</taxon>
        <taxon>Fungi</taxon>
        <taxon>Dikarya</taxon>
        <taxon>Ascomycota</taxon>
        <taxon>Pezizomycotina</taxon>
        <taxon>Sordariomycetes</taxon>
        <taxon>Hypocreomycetidae</taxon>
        <taxon>Hypocreales</taxon>
        <taxon>Ophiocordycipitaceae</taxon>
        <taxon>Tolypocladium</taxon>
    </lineage>
</organism>
<dbReference type="PANTHER" id="PTHR11802">
    <property type="entry name" value="SERINE PROTEASE FAMILY S10 SERINE CARBOXYPEPTIDASE"/>
    <property type="match status" value="1"/>
</dbReference>
<keyword evidence="9" id="KW-1015">Disulfide bond</keyword>
<comment type="similarity">
    <text evidence="2 13">Belongs to the peptidase S10 family.</text>
</comment>
<evidence type="ECO:0000256" key="3">
    <source>
        <dbReference type="ARBA" id="ARBA00022554"/>
    </source>
</evidence>
<comment type="caution">
    <text evidence="15">The sequence shown here is derived from an EMBL/GenBank/DDBJ whole genome shotgun (WGS) entry which is preliminary data.</text>
</comment>
<dbReference type="EC" id="3.4.16.-" evidence="13"/>
<dbReference type="InterPro" id="IPR001563">
    <property type="entry name" value="Peptidase_S10"/>
</dbReference>
<evidence type="ECO:0000256" key="7">
    <source>
        <dbReference type="ARBA" id="ARBA00022801"/>
    </source>
</evidence>
<dbReference type="GO" id="GO:0006508">
    <property type="term" value="P:proteolysis"/>
    <property type="evidence" value="ECO:0007669"/>
    <property type="project" value="UniProtKB-KW"/>
</dbReference>
<keyword evidence="6 13" id="KW-0732">Signal</keyword>
<comment type="catalytic activity">
    <reaction evidence="12">
        <text>Release of a C-terminal amino acid with broad specificity.</text>
        <dbReference type="EC" id="3.4.16.5"/>
    </reaction>
</comment>
<proteinExistence type="inferred from homology"/>
<evidence type="ECO:0000256" key="5">
    <source>
        <dbReference type="ARBA" id="ARBA00022670"/>
    </source>
</evidence>
<dbReference type="PANTHER" id="PTHR11802:SF113">
    <property type="entry name" value="SERINE CARBOXYPEPTIDASE CTSA-4.1"/>
    <property type="match status" value="1"/>
</dbReference>
<gene>
    <name evidence="15" type="ORF">TOPH_03916</name>
</gene>
<evidence type="ECO:0000256" key="14">
    <source>
        <dbReference type="SAM" id="MobiDB-lite"/>
    </source>
</evidence>
<dbReference type="EMBL" id="LFRF01000008">
    <property type="protein sequence ID" value="KND91633.1"/>
    <property type="molecule type" value="Genomic_DNA"/>
</dbReference>
<evidence type="ECO:0000256" key="12">
    <source>
        <dbReference type="ARBA" id="ARBA00052076"/>
    </source>
</evidence>
<keyword evidence="8" id="KW-0865">Zymogen</keyword>
<name>A0A0L0NC32_TOLOC</name>
<keyword evidence="5 13" id="KW-0645">Protease</keyword>
<keyword evidence="10" id="KW-0325">Glycoprotein</keyword>
<dbReference type="InterPro" id="IPR018202">
    <property type="entry name" value="Ser_caboxypep_ser_AS"/>
</dbReference>
<feature type="region of interest" description="Disordered" evidence="14">
    <location>
        <begin position="25"/>
        <end position="44"/>
    </location>
</feature>
<dbReference type="Pfam" id="PF00450">
    <property type="entry name" value="Peptidase_S10"/>
    <property type="match status" value="1"/>
</dbReference>
<dbReference type="GO" id="GO:0004185">
    <property type="term" value="F:serine-type carboxypeptidase activity"/>
    <property type="evidence" value="ECO:0007669"/>
    <property type="project" value="UniProtKB-UniRule"/>
</dbReference>
<dbReference type="STRING" id="1163406.A0A0L0NC32"/>
<dbReference type="AlphaFoldDB" id="A0A0L0NC32"/>
<feature type="signal peptide" evidence="13">
    <location>
        <begin position="1"/>
        <end position="18"/>
    </location>
</feature>